<dbReference type="KEGG" id="ipa:Isop_1153"/>
<evidence type="ECO:0000259" key="7">
    <source>
        <dbReference type="PROSITE" id="PS50109"/>
    </source>
</evidence>
<dbReference type="SMART" id="SM00387">
    <property type="entry name" value="HATPase_c"/>
    <property type="match status" value="1"/>
</dbReference>
<comment type="catalytic activity">
    <reaction evidence="1">
        <text>ATP + protein L-histidine = ADP + protein N-phospho-L-histidine.</text>
        <dbReference type="EC" id="2.7.13.3"/>
    </reaction>
</comment>
<dbReference type="EC" id="2.7.13.3" evidence="2"/>
<keyword evidence="10" id="KW-1185">Reference proteome</keyword>
<dbReference type="SUPFAM" id="SSF52172">
    <property type="entry name" value="CheY-like"/>
    <property type="match status" value="2"/>
</dbReference>
<reference evidence="9 10" key="2">
    <citation type="journal article" date="2011" name="Stand. Genomic Sci.">
        <title>Complete genome sequence of Isosphaera pallida type strain (IS1B).</title>
        <authorList>
            <consortium name="US DOE Joint Genome Institute (JGI-PGF)"/>
            <person name="Goker M."/>
            <person name="Cleland D."/>
            <person name="Saunders E."/>
            <person name="Lapidus A."/>
            <person name="Nolan M."/>
            <person name="Lucas S."/>
            <person name="Hammon N."/>
            <person name="Deshpande S."/>
            <person name="Cheng J.F."/>
            <person name="Tapia R."/>
            <person name="Han C."/>
            <person name="Goodwin L."/>
            <person name="Pitluck S."/>
            <person name="Liolios K."/>
            <person name="Pagani I."/>
            <person name="Ivanova N."/>
            <person name="Mavromatis K."/>
            <person name="Pati A."/>
            <person name="Chen A."/>
            <person name="Palaniappan K."/>
            <person name="Land M."/>
            <person name="Hauser L."/>
            <person name="Chang Y.J."/>
            <person name="Jeffries C.D."/>
            <person name="Detter J.C."/>
            <person name="Beck B."/>
            <person name="Woyke T."/>
            <person name="Bristow J."/>
            <person name="Eisen J.A."/>
            <person name="Markowitz V."/>
            <person name="Hugenholtz P."/>
            <person name="Kyrpides N.C."/>
            <person name="Klenk H.P."/>
        </authorList>
    </citation>
    <scope>NUCLEOTIDE SEQUENCE [LARGE SCALE GENOMIC DNA]</scope>
    <source>
        <strain evidence="10">ATCC 43644 / DSM 9630 / IS1B</strain>
    </source>
</reference>
<dbReference type="GO" id="GO:0000155">
    <property type="term" value="F:phosphorelay sensor kinase activity"/>
    <property type="evidence" value="ECO:0007669"/>
    <property type="project" value="InterPro"/>
</dbReference>
<evidence type="ECO:0000256" key="2">
    <source>
        <dbReference type="ARBA" id="ARBA00012438"/>
    </source>
</evidence>
<dbReference type="SMART" id="SM00448">
    <property type="entry name" value="REC"/>
    <property type="match status" value="1"/>
</dbReference>
<dbReference type="InterPro" id="IPR001789">
    <property type="entry name" value="Sig_transdc_resp-reg_receiver"/>
</dbReference>
<keyword evidence="3 6" id="KW-0597">Phosphoprotein</keyword>
<dbReference type="Gene3D" id="3.30.565.10">
    <property type="entry name" value="Histidine kinase-like ATPase, C-terminal domain"/>
    <property type="match status" value="1"/>
</dbReference>
<dbReference type="InterPro" id="IPR036890">
    <property type="entry name" value="HATPase_C_sf"/>
</dbReference>
<dbReference type="STRING" id="575540.Isop_1153"/>
<accession>E8R5J1</accession>
<evidence type="ECO:0000259" key="8">
    <source>
        <dbReference type="PROSITE" id="PS50110"/>
    </source>
</evidence>
<dbReference type="PANTHER" id="PTHR43047:SF64">
    <property type="entry name" value="HISTIDINE KINASE CONTAINING CHEY-HOMOLOGOUS RECEIVER DOMAIN AND PAS DOMAIN-RELATED"/>
    <property type="match status" value="1"/>
</dbReference>
<dbReference type="SUPFAM" id="SSF55874">
    <property type="entry name" value="ATPase domain of HSP90 chaperone/DNA topoisomerase II/histidine kinase"/>
    <property type="match status" value="1"/>
</dbReference>
<dbReference type="RefSeq" id="WP_013564029.1">
    <property type="nucleotide sequence ID" value="NC_014962.1"/>
</dbReference>
<dbReference type="Proteomes" id="UP000008631">
    <property type="component" value="Chromosome"/>
</dbReference>
<dbReference type="InterPro" id="IPR036097">
    <property type="entry name" value="HisK_dim/P_sf"/>
</dbReference>
<evidence type="ECO:0000313" key="10">
    <source>
        <dbReference type="Proteomes" id="UP000008631"/>
    </source>
</evidence>
<proteinExistence type="predicted"/>
<keyword evidence="5 9" id="KW-0418">Kinase</keyword>
<dbReference type="Gene3D" id="1.10.287.130">
    <property type="match status" value="1"/>
</dbReference>
<evidence type="ECO:0000256" key="5">
    <source>
        <dbReference type="ARBA" id="ARBA00022777"/>
    </source>
</evidence>
<keyword evidence="4" id="KW-0808">Transferase</keyword>
<gene>
    <name evidence="9" type="ordered locus">Isop_1153</name>
</gene>
<dbReference type="InterPro" id="IPR003594">
    <property type="entry name" value="HATPase_dom"/>
</dbReference>
<dbReference type="InterPro" id="IPR004358">
    <property type="entry name" value="Sig_transdc_His_kin-like_C"/>
</dbReference>
<dbReference type="Pfam" id="PF00512">
    <property type="entry name" value="HisKA"/>
    <property type="match status" value="1"/>
</dbReference>
<feature type="domain" description="Response regulatory" evidence="8">
    <location>
        <begin position="21"/>
        <end position="136"/>
    </location>
</feature>
<dbReference type="Pfam" id="PF02518">
    <property type="entry name" value="HATPase_c"/>
    <property type="match status" value="1"/>
</dbReference>
<dbReference type="InterPro" id="IPR003661">
    <property type="entry name" value="HisK_dim/P_dom"/>
</dbReference>
<feature type="modified residue" description="4-aspartylphosphate" evidence="6">
    <location>
        <position position="71"/>
    </location>
</feature>
<dbReference type="OrthoDB" id="9813394at2"/>
<dbReference type="Pfam" id="PF00072">
    <property type="entry name" value="Response_reg"/>
    <property type="match status" value="1"/>
</dbReference>
<evidence type="ECO:0000256" key="1">
    <source>
        <dbReference type="ARBA" id="ARBA00000085"/>
    </source>
</evidence>
<feature type="domain" description="Histidine kinase" evidence="7">
    <location>
        <begin position="165"/>
        <end position="388"/>
    </location>
</feature>
<evidence type="ECO:0000256" key="4">
    <source>
        <dbReference type="ARBA" id="ARBA00022679"/>
    </source>
</evidence>
<dbReference type="PROSITE" id="PS50109">
    <property type="entry name" value="HIS_KIN"/>
    <property type="match status" value="1"/>
</dbReference>
<dbReference type="PANTHER" id="PTHR43047">
    <property type="entry name" value="TWO-COMPONENT HISTIDINE PROTEIN KINASE"/>
    <property type="match status" value="1"/>
</dbReference>
<dbReference type="HOGENOM" id="CLU_000445_114_72_0"/>
<dbReference type="AlphaFoldDB" id="E8R5J1"/>
<evidence type="ECO:0000256" key="6">
    <source>
        <dbReference type="PROSITE-ProRule" id="PRU00169"/>
    </source>
</evidence>
<dbReference type="SMART" id="SM00388">
    <property type="entry name" value="HisKA"/>
    <property type="match status" value="1"/>
</dbReference>
<organism evidence="9 10">
    <name type="scientific">Isosphaera pallida (strain ATCC 43644 / DSM 9630 / IS1B)</name>
    <dbReference type="NCBI Taxonomy" id="575540"/>
    <lineage>
        <taxon>Bacteria</taxon>
        <taxon>Pseudomonadati</taxon>
        <taxon>Planctomycetota</taxon>
        <taxon>Planctomycetia</taxon>
        <taxon>Isosphaerales</taxon>
        <taxon>Isosphaeraceae</taxon>
        <taxon>Isosphaera</taxon>
    </lineage>
</organism>
<dbReference type="CDD" id="cd17534">
    <property type="entry name" value="REC_DC-like"/>
    <property type="match status" value="1"/>
</dbReference>
<dbReference type="InParanoid" id="E8R5J1"/>
<sequence length="545" mass="60523">MMNNVPVESSSSPAAAASPVRILLVEDEAILRMGLEDQLHEMGHRVVGHADTAADAVRLAEELRPDLVFMDIRLKGDEDGIEAARTISDQLHVPIIYLTAFADQFTIERAKPTHPYAYLHKPCREGELRAAIELSLHRHRMETAWRESGERASRENEDLRNLLAQVSHDIRNPVGVISELAEILASGETIETIESDLERIQACSKIVMDLLTELLDYTSLESGRLRLRLAPFNLHESLLELIRCQDVLARAKNLELVCDLGSEVPTRIVGDEARIKRMLINLIGNAIKFTDVGGVVVRVRATTLSTQRVRLRFEVEDSGSGMDPETIEMLFKPGSFPIQSRGTKSSRTGWGLGLVIAQKLACLMGGSLRVESQPSKGSCFVFEFEAEVIGESESTLVAMPVLKRYQILVLDCGAFSAQVLMRQLAEAGGTPTLAQDIDELMAWYARTSVGDRQDEFESISELSTGRPPRLPLVLADADHLNVTPRLFRQMGYDGPLVILSRQLSSTTVAPPLTAFLTKPYDMMELWRAIRDATSAVPRNRFSRPM</sequence>
<reference key="1">
    <citation type="submission" date="2010-11" db="EMBL/GenBank/DDBJ databases">
        <title>The complete sequence of chromosome of Isophaera pallida ATCC 43644.</title>
        <authorList>
            <consortium name="US DOE Joint Genome Institute (JGI-PGF)"/>
            <person name="Lucas S."/>
            <person name="Copeland A."/>
            <person name="Lapidus A."/>
            <person name="Bruce D."/>
            <person name="Goodwin L."/>
            <person name="Pitluck S."/>
            <person name="Kyrpides N."/>
            <person name="Mavromatis K."/>
            <person name="Pagani I."/>
            <person name="Ivanova N."/>
            <person name="Saunders E."/>
            <person name="Brettin T."/>
            <person name="Detter J.C."/>
            <person name="Han C."/>
            <person name="Tapia R."/>
            <person name="Land M."/>
            <person name="Hauser L."/>
            <person name="Markowitz V."/>
            <person name="Cheng J.-F."/>
            <person name="Hugenholtz P."/>
            <person name="Woyke T."/>
            <person name="Wu D."/>
            <person name="Eisen J.A."/>
        </authorList>
    </citation>
    <scope>NUCLEOTIDE SEQUENCE</scope>
    <source>
        <strain>ATCC 43644</strain>
    </source>
</reference>
<dbReference type="CDD" id="cd00082">
    <property type="entry name" value="HisKA"/>
    <property type="match status" value="1"/>
</dbReference>
<dbReference type="SUPFAM" id="SSF47384">
    <property type="entry name" value="Homodimeric domain of signal transducing histidine kinase"/>
    <property type="match status" value="1"/>
</dbReference>
<protein>
    <recommendedName>
        <fullName evidence="2">histidine kinase</fullName>
        <ecNumber evidence="2">2.7.13.3</ecNumber>
    </recommendedName>
</protein>
<dbReference type="Gene3D" id="3.40.50.2300">
    <property type="match status" value="1"/>
</dbReference>
<dbReference type="InterPro" id="IPR011006">
    <property type="entry name" value="CheY-like_superfamily"/>
</dbReference>
<dbReference type="InterPro" id="IPR005467">
    <property type="entry name" value="His_kinase_dom"/>
</dbReference>
<dbReference type="PROSITE" id="PS50110">
    <property type="entry name" value="RESPONSE_REGULATORY"/>
    <property type="match status" value="1"/>
</dbReference>
<name>E8R5J1_ISOPI</name>
<dbReference type="EMBL" id="CP002353">
    <property type="protein sequence ID" value="ADV61740.1"/>
    <property type="molecule type" value="Genomic_DNA"/>
</dbReference>
<evidence type="ECO:0000313" key="9">
    <source>
        <dbReference type="EMBL" id="ADV61740.1"/>
    </source>
</evidence>
<evidence type="ECO:0000256" key="3">
    <source>
        <dbReference type="ARBA" id="ARBA00022553"/>
    </source>
</evidence>
<dbReference type="eggNOG" id="COG0784">
    <property type="taxonomic scope" value="Bacteria"/>
</dbReference>
<dbReference type="eggNOG" id="COG2205">
    <property type="taxonomic scope" value="Bacteria"/>
</dbReference>
<dbReference type="PRINTS" id="PR00344">
    <property type="entry name" value="BCTRLSENSOR"/>
</dbReference>